<dbReference type="Pfam" id="PF25734">
    <property type="entry name" value="RelB_like_antitoxin"/>
    <property type="match status" value="1"/>
</dbReference>
<name>D6SRR3_9BACT</name>
<dbReference type="RefSeq" id="WP_008870737.1">
    <property type="nucleotide sequence ID" value="NZ_ACJN02000003.1"/>
</dbReference>
<dbReference type="Proteomes" id="UP000005496">
    <property type="component" value="Unassembled WGS sequence"/>
</dbReference>
<evidence type="ECO:0000313" key="1">
    <source>
        <dbReference type="EMBL" id="EFI33379.1"/>
    </source>
</evidence>
<dbReference type="EMBL" id="ACJN02000003">
    <property type="protein sequence ID" value="EFI33379.1"/>
    <property type="molecule type" value="Genomic_DNA"/>
</dbReference>
<comment type="caution">
    <text evidence="1">The sequence shown here is derived from an EMBL/GenBank/DDBJ whole genome shotgun (WGS) entry which is preliminary data.</text>
</comment>
<evidence type="ECO:0000313" key="2">
    <source>
        <dbReference type="Proteomes" id="UP000005496"/>
    </source>
</evidence>
<dbReference type="AlphaFoldDB" id="D6SRR3"/>
<reference evidence="1" key="1">
    <citation type="submission" date="2010-05" db="EMBL/GenBank/DDBJ databases">
        <title>The draft genome of Desulfonatronospira thiodismutans ASO3-1.</title>
        <authorList>
            <consortium name="US DOE Joint Genome Institute (JGI-PGF)"/>
            <person name="Lucas S."/>
            <person name="Copeland A."/>
            <person name="Lapidus A."/>
            <person name="Cheng J.-F."/>
            <person name="Bruce D."/>
            <person name="Goodwin L."/>
            <person name="Pitluck S."/>
            <person name="Chertkov O."/>
            <person name="Brettin T."/>
            <person name="Detter J.C."/>
            <person name="Han C."/>
            <person name="Land M.L."/>
            <person name="Hauser L."/>
            <person name="Kyrpides N."/>
            <person name="Mikhailova N."/>
            <person name="Muyzer G."/>
            <person name="Woyke T."/>
        </authorList>
    </citation>
    <scope>NUCLEOTIDE SEQUENCE [LARGE SCALE GENOMIC DNA]</scope>
    <source>
        <strain evidence="1">ASO3-1</strain>
    </source>
</reference>
<keyword evidence="2" id="KW-1185">Reference proteome</keyword>
<dbReference type="OrthoDB" id="516820at2"/>
<accession>D6SRR3</accession>
<protein>
    <submittedName>
        <fullName evidence="1">Uncharacterized protein</fullName>
    </submittedName>
</protein>
<organism evidence="1 2">
    <name type="scientific">Desulfonatronospira thiodismutans ASO3-1</name>
    <dbReference type="NCBI Taxonomy" id="555779"/>
    <lineage>
        <taxon>Bacteria</taxon>
        <taxon>Pseudomonadati</taxon>
        <taxon>Thermodesulfobacteriota</taxon>
        <taxon>Desulfovibrionia</taxon>
        <taxon>Desulfovibrionales</taxon>
        <taxon>Desulfonatronovibrionaceae</taxon>
        <taxon>Desulfonatronospira</taxon>
    </lineage>
</organism>
<dbReference type="eggNOG" id="ENOG50335SC">
    <property type="taxonomic scope" value="Bacteria"/>
</dbReference>
<dbReference type="InterPro" id="IPR057930">
    <property type="entry name" value="Antitoxin_put"/>
</dbReference>
<sequence>MSPIETDHETIKRIFKESLAETLHENRQLFEEIITDVFEDLALSEAIKEGKETEKVSREEIFRTLEQSQ</sequence>
<proteinExistence type="predicted"/>
<gene>
    <name evidence="1" type="ORF">Dthio_PD0709</name>
</gene>